<feature type="compositionally biased region" description="Polar residues" evidence="2">
    <location>
        <begin position="153"/>
        <end position="165"/>
    </location>
</feature>
<feature type="compositionally biased region" description="Low complexity" evidence="2">
    <location>
        <begin position="136"/>
        <end position="151"/>
    </location>
</feature>
<dbReference type="PROSITE" id="PS50158">
    <property type="entry name" value="ZF_CCHC"/>
    <property type="match status" value="1"/>
</dbReference>
<feature type="compositionally biased region" description="Low complexity" evidence="2">
    <location>
        <begin position="106"/>
        <end position="124"/>
    </location>
</feature>
<dbReference type="EMBL" id="JASCZI010211516">
    <property type="protein sequence ID" value="MED6193582.1"/>
    <property type="molecule type" value="Genomic_DNA"/>
</dbReference>
<protein>
    <recommendedName>
        <fullName evidence="3">CCHC-type domain-containing protein</fullName>
    </recommendedName>
</protein>
<dbReference type="SUPFAM" id="SSF57756">
    <property type="entry name" value="Retrovirus zinc finger-like domains"/>
    <property type="match status" value="1"/>
</dbReference>
<keyword evidence="5" id="KW-1185">Reference proteome</keyword>
<organism evidence="4 5">
    <name type="scientific">Stylosanthes scabra</name>
    <dbReference type="NCBI Taxonomy" id="79078"/>
    <lineage>
        <taxon>Eukaryota</taxon>
        <taxon>Viridiplantae</taxon>
        <taxon>Streptophyta</taxon>
        <taxon>Embryophyta</taxon>
        <taxon>Tracheophyta</taxon>
        <taxon>Spermatophyta</taxon>
        <taxon>Magnoliopsida</taxon>
        <taxon>eudicotyledons</taxon>
        <taxon>Gunneridae</taxon>
        <taxon>Pentapetalae</taxon>
        <taxon>rosids</taxon>
        <taxon>fabids</taxon>
        <taxon>Fabales</taxon>
        <taxon>Fabaceae</taxon>
        <taxon>Papilionoideae</taxon>
        <taxon>50 kb inversion clade</taxon>
        <taxon>dalbergioids sensu lato</taxon>
        <taxon>Dalbergieae</taxon>
        <taxon>Pterocarpus clade</taxon>
        <taxon>Stylosanthes</taxon>
    </lineage>
</organism>
<evidence type="ECO:0000256" key="2">
    <source>
        <dbReference type="SAM" id="MobiDB-lite"/>
    </source>
</evidence>
<dbReference type="InterPro" id="IPR001878">
    <property type="entry name" value="Znf_CCHC"/>
</dbReference>
<comment type="caution">
    <text evidence="4">The sequence shown here is derived from an EMBL/GenBank/DDBJ whole genome shotgun (WGS) entry which is preliminary data.</text>
</comment>
<keyword evidence="1" id="KW-0479">Metal-binding</keyword>
<gene>
    <name evidence="4" type="ORF">PIB30_020890</name>
</gene>
<dbReference type="InterPro" id="IPR036875">
    <property type="entry name" value="Znf_CCHC_sf"/>
</dbReference>
<sequence length="214" mass="23202">MSDQQKGLLPPSFRTPSHRPTKKRRRGPIEEEGSNRTRMSWVGQIQKCSNCGAAGHKRRGCPKPLTTVQPHKKSKGKAATRSSSRGKKRSSSQPPAQARASKKRAATTSSSSQPLPLNPSSQPNRGSGRGGPKFRPNQQQPPSQPSSSCQPKVASTKSRKSMTQPTKKSSTASNFASSSQLAPMRIDFSVSSTHVSPKKLKLMAKLPPRKWGNI</sequence>
<evidence type="ECO:0000313" key="4">
    <source>
        <dbReference type="EMBL" id="MED6193582.1"/>
    </source>
</evidence>
<feature type="region of interest" description="Disordered" evidence="2">
    <location>
        <begin position="1"/>
        <end position="182"/>
    </location>
</feature>
<feature type="domain" description="CCHC-type" evidence="3">
    <location>
        <begin position="47"/>
        <end position="63"/>
    </location>
</feature>
<dbReference type="Proteomes" id="UP001341840">
    <property type="component" value="Unassembled WGS sequence"/>
</dbReference>
<name>A0ABU6X6U4_9FABA</name>
<reference evidence="4 5" key="1">
    <citation type="journal article" date="2023" name="Plants (Basel)">
        <title>Bridging the Gap: Combining Genomics and Transcriptomics Approaches to Understand Stylosanthes scabra, an Orphan Legume from the Brazilian Caatinga.</title>
        <authorList>
            <person name="Ferreira-Neto J.R.C."/>
            <person name="da Silva M.D."/>
            <person name="Binneck E."/>
            <person name="de Melo N.F."/>
            <person name="da Silva R.H."/>
            <person name="de Melo A.L.T.M."/>
            <person name="Pandolfi V."/>
            <person name="Bustamante F.O."/>
            <person name="Brasileiro-Vidal A.C."/>
            <person name="Benko-Iseppon A.M."/>
        </authorList>
    </citation>
    <scope>NUCLEOTIDE SEQUENCE [LARGE SCALE GENOMIC DNA]</scope>
    <source>
        <tissue evidence="4">Leaves</tissue>
    </source>
</reference>
<evidence type="ECO:0000259" key="3">
    <source>
        <dbReference type="PROSITE" id="PS50158"/>
    </source>
</evidence>
<keyword evidence="1" id="KW-0862">Zinc</keyword>
<proteinExistence type="predicted"/>
<evidence type="ECO:0000256" key="1">
    <source>
        <dbReference type="PROSITE-ProRule" id="PRU00047"/>
    </source>
</evidence>
<feature type="compositionally biased region" description="Basic residues" evidence="2">
    <location>
        <begin position="70"/>
        <end position="90"/>
    </location>
</feature>
<feature type="compositionally biased region" description="Low complexity" evidence="2">
    <location>
        <begin position="166"/>
        <end position="179"/>
    </location>
</feature>
<accession>A0ABU6X6U4</accession>
<feature type="compositionally biased region" description="Basic residues" evidence="2">
    <location>
        <begin position="16"/>
        <end position="26"/>
    </location>
</feature>
<keyword evidence="1" id="KW-0863">Zinc-finger</keyword>
<evidence type="ECO:0000313" key="5">
    <source>
        <dbReference type="Proteomes" id="UP001341840"/>
    </source>
</evidence>